<feature type="transmembrane region" description="Helical" evidence="1">
    <location>
        <begin position="404"/>
        <end position="428"/>
    </location>
</feature>
<organism evidence="2 3">
    <name type="scientific">Massilicoli timonensis</name>
    <dbReference type="NCBI Taxonomy" id="2015901"/>
    <lineage>
        <taxon>Bacteria</taxon>
        <taxon>Bacillati</taxon>
        <taxon>Bacillota</taxon>
        <taxon>Erysipelotrichia</taxon>
        <taxon>Erysipelotrichales</taxon>
        <taxon>Erysipelotrichaceae</taxon>
        <taxon>Massilicoli</taxon>
    </lineage>
</organism>
<name>A0ABT1SHZ2_9FIRM</name>
<feature type="transmembrane region" description="Helical" evidence="1">
    <location>
        <begin position="828"/>
        <end position="849"/>
    </location>
</feature>
<keyword evidence="3" id="KW-1185">Reference proteome</keyword>
<keyword evidence="1" id="KW-0472">Membrane</keyword>
<gene>
    <name evidence="2" type="ORF">NE663_00995</name>
</gene>
<feature type="transmembrane region" description="Helical" evidence="1">
    <location>
        <begin position="736"/>
        <end position="759"/>
    </location>
</feature>
<accession>A0ABT1SHZ2</accession>
<dbReference type="Proteomes" id="UP001524435">
    <property type="component" value="Unassembled WGS sequence"/>
</dbReference>
<protein>
    <recommendedName>
        <fullName evidence="4">FtsX-like permease family protein</fullName>
    </recommendedName>
</protein>
<comment type="caution">
    <text evidence="2">The sequence shown here is derived from an EMBL/GenBank/DDBJ whole genome shotgun (WGS) entry which is preliminary data.</text>
</comment>
<proteinExistence type="predicted"/>
<dbReference type="EMBL" id="JANGCH010000001">
    <property type="protein sequence ID" value="MCQ5120834.1"/>
    <property type="molecule type" value="Genomic_DNA"/>
</dbReference>
<evidence type="ECO:0000313" key="2">
    <source>
        <dbReference type="EMBL" id="MCQ5120834.1"/>
    </source>
</evidence>
<evidence type="ECO:0000313" key="3">
    <source>
        <dbReference type="Proteomes" id="UP001524435"/>
    </source>
</evidence>
<dbReference type="RefSeq" id="WP_256197265.1">
    <property type="nucleotide sequence ID" value="NZ_CALVCM010000017.1"/>
</dbReference>
<evidence type="ECO:0008006" key="4">
    <source>
        <dbReference type="Google" id="ProtNLM"/>
    </source>
</evidence>
<sequence>MKLIIQSLYQKRIFQYSILIVIFVLTILSMQISATITLKNETMIDQMNAIQAPHTTIYTAGNDQRTIYTLEKYLSTFNETNEIDLIAHYEHNYFLTAIEKGIDEKEIPSQYCVLEGYLNEGGRNRYHVVKGKALDQLKGNEIAVNERYAKSLSDDFDDVIGKQLERIAVSGGEAQDADYQIVSIFEDPRTGVLSEKDQDTLKLFEASNEELSDHDYWGFINYDTAKVHQVETNVRIREIHEGDKITEIEEPYEMYHETFQLYYQNYSMEDEATLLTLYTYNVDGGSFISFQPFYTLLMQESMSQSIFRFLSYTLLAALLIADFFIFYAFLKRQLDEDKEKLALMNISGVKRKQIIYAYLFEILVLMGIAVSIMAVIDMVCAWIGVDKMPYLSTFYQMTPRIAGITLAGAVGVSLLLMVVTIITLCSFLKQDMIHSLKEKDLTIQRHVHRRISFRHQLSAFAWRDLIASKWKLMRTTLASTFLILCLLLTYHAYQSLANLYNETTVGIHFDYTIGGLNEAQYAALQENYAKDISYLSAENKYYKEKVGEIDDISVYLYYPAKLMRIYDDMAPFVDLHAGTYPSKAEMFIIEYGWYYKDMQVVLSRRIMDMKGAAFADEHDIVSGINEGTLSYDDIPYGYYANGGNSVYIKGNTDSLLNNGYSSFSIFRNEDGIEPYILAENDVTRDLSGGTIVNLKEGVAHQDFEQWLKQEGISYVPYAAMLEQLNETNAKVQEKTFSIMVAVMSLMVLLLVILIGANIAEDHMHKKKQLYFMQAVGYSAYFIRSWNWVRVMLSLLLSFVCALVLYVPIKWLFFMLLARAVGVYELAGYGYLAFIAVFVLMIVGALWIIVQNHRMKHYYHAKG</sequence>
<evidence type="ECO:0000256" key="1">
    <source>
        <dbReference type="SAM" id="Phobius"/>
    </source>
</evidence>
<feature type="transmembrane region" description="Helical" evidence="1">
    <location>
        <begin position="787"/>
        <end position="808"/>
    </location>
</feature>
<keyword evidence="1" id="KW-1133">Transmembrane helix</keyword>
<reference evidence="2 3" key="1">
    <citation type="submission" date="2022-06" db="EMBL/GenBank/DDBJ databases">
        <title>Isolation of gut microbiota from human fecal samples.</title>
        <authorList>
            <person name="Pamer E.G."/>
            <person name="Barat B."/>
            <person name="Waligurski E."/>
            <person name="Medina S."/>
            <person name="Paddock L."/>
            <person name="Mostad J."/>
        </authorList>
    </citation>
    <scope>NUCLEOTIDE SEQUENCE [LARGE SCALE GENOMIC DNA]</scope>
    <source>
        <strain evidence="2 3">DFI.6.1</strain>
    </source>
</reference>
<feature type="transmembrane region" description="Helical" evidence="1">
    <location>
        <begin position="354"/>
        <end position="384"/>
    </location>
</feature>
<feature type="transmembrane region" description="Helical" evidence="1">
    <location>
        <begin position="12"/>
        <end position="32"/>
    </location>
</feature>
<keyword evidence="1" id="KW-0812">Transmembrane</keyword>
<feature type="transmembrane region" description="Helical" evidence="1">
    <location>
        <begin position="309"/>
        <end position="330"/>
    </location>
</feature>